<evidence type="ECO:0000313" key="1">
    <source>
        <dbReference type="EMBL" id="ADR36879.1"/>
    </source>
</evidence>
<keyword evidence="2" id="KW-1185">Reference proteome</keyword>
<dbReference type="PANTHER" id="PTHR43680:SF2">
    <property type="entry name" value="NITRATE REDUCTASE MOLYBDENUM COFACTOR ASSEMBLY CHAPERONE NARJ"/>
    <property type="match status" value="1"/>
</dbReference>
<dbReference type="KEGG" id="opr:Ocepr_1423"/>
<organism evidence="1 2">
    <name type="scientific">Oceanithermus profundus (strain DSM 14977 / NBRC 100410 / VKM B-2274 / 506)</name>
    <dbReference type="NCBI Taxonomy" id="670487"/>
    <lineage>
        <taxon>Bacteria</taxon>
        <taxon>Thermotogati</taxon>
        <taxon>Deinococcota</taxon>
        <taxon>Deinococci</taxon>
        <taxon>Thermales</taxon>
        <taxon>Thermaceae</taxon>
        <taxon>Oceanithermus</taxon>
    </lineage>
</organism>
<dbReference type="InterPro" id="IPR003765">
    <property type="entry name" value="NO3_reductase_chaperone_NarJ"/>
</dbReference>
<dbReference type="AlphaFoldDB" id="E4U949"/>
<reference evidence="1 2" key="2">
    <citation type="journal article" date="2011" name="Stand. Genomic Sci.">
        <title>Complete genome sequence of Oceanithermus profundus type strain (506).</title>
        <authorList>
            <person name="Pati A."/>
            <person name="Zhang X."/>
            <person name="Lapidus A."/>
            <person name="Nolan M."/>
            <person name="Lucas S."/>
            <person name="Del Rio T.G."/>
            <person name="Tice H."/>
            <person name="Cheng J.F."/>
            <person name="Tapia R."/>
            <person name="Han C."/>
            <person name="Goodwin L."/>
            <person name="Pitluck S."/>
            <person name="Liolios K."/>
            <person name="Pagani I."/>
            <person name="Ivanova N."/>
            <person name="Mavromatis K."/>
            <person name="Chen A."/>
            <person name="Palaniappan K."/>
            <person name="Hauser L."/>
            <person name="Jeffries C.D."/>
            <person name="Brambilla E.M."/>
            <person name="Rohl A."/>
            <person name="Mwirichia R."/>
            <person name="Rohde M."/>
            <person name="Tindall B.J."/>
            <person name="Sikorski J."/>
            <person name="Wirth R."/>
            <person name="Goker M."/>
            <person name="Woyke T."/>
            <person name="Detter J.C."/>
            <person name="Bristow J."/>
            <person name="Eisen J.A."/>
            <person name="Markowitz V."/>
            <person name="Hugenholtz P."/>
            <person name="Kyrpides N.C."/>
            <person name="Klenk H.P."/>
            <person name="Land M."/>
        </authorList>
    </citation>
    <scope>NUCLEOTIDE SEQUENCE [LARGE SCALE GENOMIC DNA]</scope>
    <source>
        <strain evidence="2">DSM 14977 / NBRC 100410 / VKM B-2274 / 506</strain>
    </source>
</reference>
<gene>
    <name evidence="1" type="ordered locus">Ocepr_1423</name>
</gene>
<protein>
    <submittedName>
        <fullName evidence="1">Nitrate reductase molybdenum cofactor assembly chaperone</fullName>
    </submittedName>
</protein>
<dbReference type="HOGENOM" id="CLU_084469_2_0_0"/>
<evidence type="ECO:0000313" key="2">
    <source>
        <dbReference type="Proteomes" id="UP000008722"/>
    </source>
</evidence>
<dbReference type="GO" id="GO:0051082">
    <property type="term" value="F:unfolded protein binding"/>
    <property type="evidence" value="ECO:0007669"/>
    <property type="project" value="InterPro"/>
</dbReference>
<name>E4U949_OCEP5</name>
<dbReference type="SUPFAM" id="SSF89155">
    <property type="entry name" value="TorD-like"/>
    <property type="match status" value="1"/>
</dbReference>
<dbReference type="RefSeq" id="WP_013458049.1">
    <property type="nucleotide sequence ID" value="NC_014761.1"/>
</dbReference>
<dbReference type="eggNOG" id="COG2180">
    <property type="taxonomic scope" value="Bacteria"/>
</dbReference>
<dbReference type="GO" id="GO:0016530">
    <property type="term" value="F:metallochaperone activity"/>
    <property type="evidence" value="ECO:0007669"/>
    <property type="project" value="TreeGrafter"/>
</dbReference>
<proteinExistence type="predicted"/>
<dbReference type="InterPro" id="IPR036411">
    <property type="entry name" value="TorD-like_sf"/>
</dbReference>
<dbReference type="GO" id="GO:0051131">
    <property type="term" value="P:chaperone-mediated protein complex assembly"/>
    <property type="evidence" value="ECO:0007669"/>
    <property type="project" value="InterPro"/>
</dbReference>
<dbReference type="Proteomes" id="UP000008722">
    <property type="component" value="Chromosome"/>
</dbReference>
<dbReference type="PANTHER" id="PTHR43680">
    <property type="entry name" value="NITRATE REDUCTASE MOLYBDENUM COFACTOR ASSEMBLY CHAPERONE"/>
    <property type="match status" value="1"/>
</dbReference>
<reference evidence="2" key="1">
    <citation type="submission" date="2010-11" db="EMBL/GenBank/DDBJ databases">
        <title>The complete sequence of chromosome of Oceanithermus profundus DSM 14977.</title>
        <authorList>
            <consortium name="US DOE Joint Genome Institute (JGI-PGF)"/>
            <person name="Lucas S."/>
            <person name="Copeland A."/>
            <person name="Lapidus A."/>
            <person name="Bruce D."/>
            <person name="Goodwin L."/>
            <person name="Pitluck S."/>
            <person name="Kyrpides N."/>
            <person name="Mavromatis K."/>
            <person name="Pagani I."/>
            <person name="Ivanova N."/>
            <person name="Zhang X."/>
            <person name="Brettin T."/>
            <person name="Detter J.C."/>
            <person name="Tapia R."/>
            <person name="Han C."/>
            <person name="Land M."/>
            <person name="Hauser L."/>
            <person name="Markowitz V."/>
            <person name="Cheng J.-F."/>
            <person name="Hugenholtz P."/>
            <person name="Woyke T."/>
            <person name="Wu D."/>
            <person name="Tindall B."/>
            <person name="Faehnrich R."/>
            <person name="Brambilla E."/>
            <person name="Klenk H.-P."/>
            <person name="Eisen J.A."/>
        </authorList>
    </citation>
    <scope>NUCLEOTIDE SEQUENCE [LARGE SCALE GENOMIC DNA]</scope>
    <source>
        <strain evidence="2">DSM 14977 / NBRC 100410 / VKM B-2274 / 506</strain>
    </source>
</reference>
<accession>E4U949</accession>
<sequence length="166" mass="18927" precursor="true">MFEALALAFTYPREGLLEALEAELERAPAGPAQKAFARFVAEVKRLELARWEELYTATLDMNPRLVPYVGYVVWGESYRRGEFLARLKHAMDELDLDTAGELPDHLVPVLRYLARADEPLPELLEVLEPALARIRKDLHVLDASNPYLHLLDALLQQVPAPERRKT</sequence>
<dbReference type="OrthoDB" id="8478585at2"/>
<dbReference type="GO" id="GO:0042128">
    <property type="term" value="P:nitrate assimilation"/>
    <property type="evidence" value="ECO:0007669"/>
    <property type="project" value="TreeGrafter"/>
</dbReference>
<dbReference type="EMBL" id="CP002361">
    <property type="protein sequence ID" value="ADR36879.1"/>
    <property type="molecule type" value="Genomic_DNA"/>
</dbReference>
<dbReference type="STRING" id="670487.Ocepr_1423"/>